<dbReference type="RefSeq" id="WP_012938356.1">
    <property type="nucleotide sequence ID" value="NZ_CALAKB010000019.1"/>
</dbReference>
<evidence type="ECO:0000256" key="3">
    <source>
        <dbReference type="ARBA" id="ARBA00022448"/>
    </source>
</evidence>
<keyword evidence="3" id="KW-0813">Transport</keyword>
<dbReference type="AlphaFoldDB" id="A0A1H2TZ29"/>
<feature type="transmembrane region" description="Helical" evidence="8">
    <location>
        <begin position="68"/>
        <end position="91"/>
    </location>
</feature>
<dbReference type="OMA" id="QVAFRFN"/>
<dbReference type="GO" id="GO:0055085">
    <property type="term" value="P:transmembrane transport"/>
    <property type="evidence" value="ECO:0007669"/>
    <property type="project" value="InterPro"/>
</dbReference>
<dbReference type="EMBL" id="FNOP01000002">
    <property type="protein sequence ID" value="SDW49186.1"/>
    <property type="molecule type" value="Genomic_DNA"/>
</dbReference>
<evidence type="ECO:0000256" key="1">
    <source>
        <dbReference type="ARBA" id="ARBA00004651"/>
    </source>
</evidence>
<gene>
    <name evidence="9" type="ORF">SAMN05216495_10251</name>
</gene>
<comment type="subcellular location">
    <subcellularLocation>
        <location evidence="1">Cell membrane</location>
        <topology evidence="1">Multi-pass membrane protein</topology>
    </subcellularLocation>
</comment>
<comment type="similarity">
    <text evidence="2">Belongs to the auxin efflux carrier (TC 2.A.69) family.</text>
</comment>
<evidence type="ECO:0000313" key="9">
    <source>
        <dbReference type="EMBL" id="SDW49186.1"/>
    </source>
</evidence>
<keyword evidence="6 8" id="KW-1133">Transmembrane helix</keyword>
<feature type="transmembrane region" description="Helical" evidence="8">
    <location>
        <begin position="169"/>
        <end position="191"/>
    </location>
</feature>
<reference evidence="9 10" key="1">
    <citation type="submission" date="2016-10" db="EMBL/GenBank/DDBJ databases">
        <authorList>
            <person name="Varghese N."/>
            <person name="Submissions S."/>
        </authorList>
    </citation>
    <scope>NUCLEOTIDE SEQUENCE [LARGE SCALE GENOMIC DNA]</scope>
    <source>
        <strain evidence="9 10">WCC6</strain>
    </source>
</reference>
<feature type="transmembrane region" description="Helical" evidence="8">
    <location>
        <begin position="228"/>
        <end position="250"/>
    </location>
</feature>
<evidence type="ECO:0000256" key="7">
    <source>
        <dbReference type="ARBA" id="ARBA00023136"/>
    </source>
</evidence>
<dbReference type="PANTHER" id="PTHR36838:SF4">
    <property type="entry name" value="AUXIN EFFLUX CARRIER FAMILY PROTEIN"/>
    <property type="match status" value="1"/>
</dbReference>
<dbReference type="GO" id="GO:0005886">
    <property type="term" value="C:plasma membrane"/>
    <property type="evidence" value="ECO:0007669"/>
    <property type="project" value="UniProtKB-SubCell"/>
</dbReference>
<feature type="transmembrane region" description="Helical" evidence="8">
    <location>
        <begin position="37"/>
        <end position="56"/>
    </location>
</feature>
<evidence type="ECO:0000313" key="10">
    <source>
        <dbReference type="Proteomes" id="UP000182379"/>
    </source>
</evidence>
<evidence type="ECO:0000256" key="8">
    <source>
        <dbReference type="SAM" id="Phobius"/>
    </source>
</evidence>
<dbReference type="InterPro" id="IPR004776">
    <property type="entry name" value="Mem_transp_PIN-like"/>
</dbReference>
<dbReference type="Proteomes" id="UP000182379">
    <property type="component" value="Unassembled WGS sequence"/>
</dbReference>
<evidence type="ECO:0000256" key="6">
    <source>
        <dbReference type="ARBA" id="ARBA00022989"/>
    </source>
</evidence>
<evidence type="ECO:0000256" key="2">
    <source>
        <dbReference type="ARBA" id="ARBA00010145"/>
    </source>
</evidence>
<comment type="caution">
    <text evidence="9">The sequence shown here is derived from an EMBL/GenBank/DDBJ whole genome shotgun (WGS) entry which is preliminary data.</text>
</comment>
<feature type="transmembrane region" description="Helical" evidence="8">
    <location>
        <begin position="127"/>
        <end position="148"/>
    </location>
</feature>
<dbReference type="Pfam" id="PF03547">
    <property type="entry name" value="Mem_trans"/>
    <property type="match status" value="2"/>
</dbReference>
<dbReference type="PANTHER" id="PTHR36838">
    <property type="entry name" value="AUXIN EFFLUX CARRIER FAMILY PROTEIN"/>
    <property type="match status" value="1"/>
</dbReference>
<protein>
    <recommendedName>
        <fullName evidence="11">AEC family transporter</fullName>
    </recommendedName>
</protein>
<proteinExistence type="inferred from homology"/>
<dbReference type="InterPro" id="IPR038770">
    <property type="entry name" value="Na+/solute_symporter_sf"/>
</dbReference>
<feature type="transmembrane region" description="Helical" evidence="8">
    <location>
        <begin position="6"/>
        <end position="25"/>
    </location>
</feature>
<dbReference type="Gene3D" id="1.20.1530.20">
    <property type="match status" value="1"/>
</dbReference>
<feature type="transmembrane region" description="Helical" evidence="8">
    <location>
        <begin position="197"/>
        <end position="216"/>
    </location>
</feature>
<name>A0A1H2TZ29_ACIFE</name>
<evidence type="ECO:0008006" key="11">
    <source>
        <dbReference type="Google" id="ProtNLM"/>
    </source>
</evidence>
<organism evidence="9 10">
    <name type="scientific">Acidaminococcus fermentans</name>
    <dbReference type="NCBI Taxonomy" id="905"/>
    <lineage>
        <taxon>Bacteria</taxon>
        <taxon>Bacillati</taxon>
        <taxon>Bacillota</taxon>
        <taxon>Negativicutes</taxon>
        <taxon>Acidaminococcales</taxon>
        <taxon>Acidaminococcaceae</taxon>
        <taxon>Acidaminococcus</taxon>
    </lineage>
</organism>
<keyword evidence="4" id="KW-1003">Cell membrane</keyword>
<evidence type="ECO:0000256" key="5">
    <source>
        <dbReference type="ARBA" id="ARBA00022692"/>
    </source>
</evidence>
<keyword evidence="7 8" id="KW-0472">Membrane</keyword>
<sequence length="312" mass="33591">MENFWIAAGAVLPLMIYMAIGLLARRKYHFNESHISNFNKIVFGVFLPTNMFYSVYFTDIGKVMRPGFVLFAVGALLTVFVTGWVLVTALVKDNKKRGAMIQAFYRSNFILLGVPLVENLYGTEAAAVPLMLCAIIIPIYNVLAVFTLETFRGGTFNPLHILAGVARNPMIMGAVAGLLCKLLPFPLPVALLKCIKAIAGSTTPFALIVLGASFTLQGAISEIRELAFTVTGRLVIAPLIVIGGAVALGYRQVDLASLMAMSATPCAVASFAMAQQMDSDGELAGNCVIFSSALSCITMFLWVFITKNLGLL</sequence>
<evidence type="ECO:0000256" key="4">
    <source>
        <dbReference type="ARBA" id="ARBA00022475"/>
    </source>
</evidence>
<keyword evidence="5 8" id="KW-0812">Transmembrane</keyword>
<dbReference type="GeneID" id="78334728"/>
<feature type="transmembrane region" description="Helical" evidence="8">
    <location>
        <begin position="283"/>
        <end position="305"/>
    </location>
</feature>
<accession>A0A1H2TZ29</accession>